<gene>
    <name evidence="6" type="ORF">PSYICH_LOCUS11047</name>
</gene>
<keyword evidence="4 5" id="KW-0472">Membrane</keyword>
<proteinExistence type="predicted"/>
<evidence type="ECO:0000256" key="4">
    <source>
        <dbReference type="ARBA" id="ARBA00023136"/>
    </source>
</evidence>
<comment type="subcellular location">
    <subcellularLocation>
        <location evidence="1">Membrane</location>
        <topology evidence="1">Multi-pass membrane protein</topology>
    </subcellularLocation>
</comment>
<evidence type="ECO:0000256" key="3">
    <source>
        <dbReference type="ARBA" id="ARBA00022989"/>
    </source>
</evidence>
<sequence length="230" mass="26283">MPEYKYINRYYLMWTLFFSLLCSICLIITGSVPWQTSILEEALVDTKRWQLNIGIFICLLVVVGTVSFEAGSKGLSWLYVFCTLSLALVAFVHAIIDMDEENDALVRTQLLLDKYFDNYEDPKKIAHVNNFQKRMRCCGLKDKNEMMRGELCHFVKSCCYWRVKNCTDKVVYKEPCYGKAKHVIHLLRMCAALGIISGSVQLSVLVVLGVGALKYIYHLIFPPGGPIITE</sequence>
<dbReference type="OrthoDB" id="6743992at2759"/>
<name>A0A9P0GD30_9CUCU</name>
<reference evidence="6" key="1">
    <citation type="submission" date="2022-01" db="EMBL/GenBank/DDBJ databases">
        <authorList>
            <person name="King R."/>
        </authorList>
    </citation>
    <scope>NUCLEOTIDE SEQUENCE</scope>
</reference>
<dbReference type="EMBL" id="OV651817">
    <property type="protein sequence ID" value="CAH1111274.1"/>
    <property type="molecule type" value="Genomic_DNA"/>
</dbReference>
<dbReference type="Pfam" id="PF00335">
    <property type="entry name" value="Tetraspanin"/>
    <property type="match status" value="1"/>
</dbReference>
<dbReference type="SUPFAM" id="SSF48652">
    <property type="entry name" value="Tetraspanin"/>
    <property type="match status" value="1"/>
</dbReference>
<accession>A0A9P0GD30</accession>
<feature type="transmembrane region" description="Helical" evidence="5">
    <location>
        <begin position="49"/>
        <end position="68"/>
    </location>
</feature>
<evidence type="ECO:0008006" key="8">
    <source>
        <dbReference type="Google" id="ProtNLM"/>
    </source>
</evidence>
<evidence type="ECO:0000313" key="6">
    <source>
        <dbReference type="EMBL" id="CAH1111274.1"/>
    </source>
</evidence>
<evidence type="ECO:0000256" key="5">
    <source>
        <dbReference type="SAM" id="Phobius"/>
    </source>
</evidence>
<evidence type="ECO:0000256" key="1">
    <source>
        <dbReference type="ARBA" id="ARBA00004141"/>
    </source>
</evidence>
<feature type="transmembrane region" description="Helical" evidence="5">
    <location>
        <begin position="75"/>
        <end position="96"/>
    </location>
</feature>
<dbReference type="GO" id="GO:0016020">
    <property type="term" value="C:membrane"/>
    <property type="evidence" value="ECO:0007669"/>
    <property type="project" value="UniProtKB-SubCell"/>
</dbReference>
<keyword evidence="3 5" id="KW-1133">Transmembrane helix</keyword>
<protein>
    <recommendedName>
        <fullName evidence="8">Tetraspanin</fullName>
    </recommendedName>
</protein>
<evidence type="ECO:0000313" key="7">
    <source>
        <dbReference type="Proteomes" id="UP001153636"/>
    </source>
</evidence>
<keyword evidence="2 5" id="KW-0812">Transmembrane</keyword>
<dbReference type="InterPro" id="IPR008952">
    <property type="entry name" value="Tetraspanin_EC2_sf"/>
</dbReference>
<dbReference type="Proteomes" id="UP001153636">
    <property type="component" value="Chromosome 5"/>
</dbReference>
<evidence type="ECO:0000256" key="2">
    <source>
        <dbReference type="ARBA" id="ARBA00022692"/>
    </source>
</evidence>
<dbReference type="AlphaFoldDB" id="A0A9P0GD30"/>
<feature type="transmembrane region" description="Helical" evidence="5">
    <location>
        <begin position="12"/>
        <end position="29"/>
    </location>
</feature>
<feature type="transmembrane region" description="Helical" evidence="5">
    <location>
        <begin position="191"/>
        <end position="213"/>
    </location>
</feature>
<organism evidence="6 7">
    <name type="scientific">Psylliodes chrysocephalus</name>
    <dbReference type="NCBI Taxonomy" id="3402493"/>
    <lineage>
        <taxon>Eukaryota</taxon>
        <taxon>Metazoa</taxon>
        <taxon>Ecdysozoa</taxon>
        <taxon>Arthropoda</taxon>
        <taxon>Hexapoda</taxon>
        <taxon>Insecta</taxon>
        <taxon>Pterygota</taxon>
        <taxon>Neoptera</taxon>
        <taxon>Endopterygota</taxon>
        <taxon>Coleoptera</taxon>
        <taxon>Polyphaga</taxon>
        <taxon>Cucujiformia</taxon>
        <taxon>Chrysomeloidea</taxon>
        <taxon>Chrysomelidae</taxon>
        <taxon>Galerucinae</taxon>
        <taxon>Alticini</taxon>
        <taxon>Psylliodes</taxon>
    </lineage>
</organism>
<dbReference type="InterPro" id="IPR018499">
    <property type="entry name" value="Tetraspanin/Peripherin"/>
</dbReference>
<keyword evidence="7" id="KW-1185">Reference proteome</keyword>